<comment type="caution">
    <text evidence="2">The sequence shown here is derived from an EMBL/GenBank/DDBJ whole genome shotgun (WGS) entry which is preliminary data.</text>
</comment>
<name>A0A1G2CAK6_9BACT</name>
<evidence type="ECO:0000313" key="2">
    <source>
        <dbReference type="EMBL" id="OGY98405.1"/>
    </source>
</evidence>
<accession>A0A1G2CAK6</accession>
<gene>
    <name evidence="2" type="ORF">A2855_02655</name>
</gene>
<keyword evidence="1" id="KW-0732">Signal</keyword>
<protein>
    <submittedName>
        <fullName evidence="2">Uncharacterized protein</fullName>
    </submittedName>
</protein>
<evidence type="ECO:0000256" key="1">
    <source>
        <dbReference type="SAM" id="SignalP"/>
    </source>
</evidence>
<feature type="chain" id="PRO_5009582256" evidence="1">
    <location>
        <begin position="21"/>
        <end position="122"/>
    </location>
</feature>
<sequence length="122" mass="13340">MKTSKKVGIGVGLAAAAAAAAAGAYFLYGKDGAKNRKAVKGWMLKARGEVMEKMEKLDKISETKYKEIVDSVVRGYKSARKASPAELAMVAAELKSHWNSIRRSFKATKPKAKARPRRKARN</sequence>
<organism evidence="2 3">
    <name type="scientific">Candidatus Liptonbacteria bacterium RIFCSPHIGHO2_01_FULL_57_28</name>
    <dbReference type="NCBI Taxonomy" id="1798647"/>
    <lineage>
        <taxon>Bacteria</taxon>
        <taxon>Candidatus Liptoniibacteriota</taxon>
    </lineage>
</organism>
<feature type="signal peptide" evidence="1">
    <location>
        <begin position="1"/>
        <end position="20"/>
    </location>
</feature>
<reference evidence="2 3" key="1">
    <citation type="journal article" date="2016" name="Nat. Commun.">
        <title>Thousands of microbial genomes shed light on interconnected biogeochemical processes in an aquifer system.</title>
        <authorList>
            <person name="Anantharaman K."/>
            <person name="Brown C.T."/>
            <person name="Hug L.A."/>
            <person name="Sharon I."/>
            <person name="Castelle C.J."/>
            <person name="Probst A.J."/>
            <person name="Thomas B.C."/>
            <person name="Singh A."/>
            <person name="Wilkins M.J."/>
            <person name="Karaoz U."/>
            <person name="Brodie E.L."/>
            <person name="Williams K.H."/>
            <person name="Hubbard S.S."/>
            <person name="Banfield J.F."/>
        </authorList>
    </citation>
    <scope>NUCLEOTIDE SEQUENCE [LARGE SCALE GENOMIC DNA]</scope>
</reference>
<dbReference type="EMBL" id="MHKX01000009">
    <property type="protein sequence ID" value="OGY98405.1"/>
    <property type="molecule type" value="Genomic_DNA"/>
</dbReference>
<dbReference type="STRING" id="1798647.A2855_02655"/>
<evidence type="ECO:0000313" key="3">
    <source>
        <dbReference type="Proteomes" id="UP000179059"/>
    </source>
</evidence>
<dbReference type="AlphaFoldDB" id="A0A1G2CAK6"/>
<proteinExistence type="predicted"/>
<dbReference type="Proteomes" id="UP000179059">
    <property type="component" value="Unassembled WGS sequence"/>
</dbReference>